<feature type="domain" description="Amidohydrolase-related" evidence="1">
    <location>
        <begin position="52"/>
        <end position="425"/>
    </location>
</feature>
<sequence>MPTLFKDAAKVIVGNGDVLEHVSVRIDGNVISKIGRNLPPDGADIVDCTGKVVMPGLIDVHVHIAMWAGEVDWGNILDIPDEYLAMRATTYLQWWIQNGFTTIFEPLARRDLPFEMRRALRDGVIAGPRLLVSGPAIVGTGARGMFFGPREITGVDDARRAVREQISIYRNADIVKIMATSEMLTGHVESRVQLTAEEIAAMVDEAHKAGAPVHCHAYGGPGVKLAVDNGVDLIVHGAPIGWEFEPNLAQGSWQLQRRIDGGKFENTDYMGNYDLMARKGTFWAPTLSYFYKIYFEHWEEFQRKINPFIVGRAQLVGESIERNFRLAHEAGVPIVLGSDTGMPFTYHGDAAWELRLFVRFGMSAGEAIQAATGRAAKALWIDDRTGTIEVGKRGDVLVLGADPLADIAVLSTPGAIEKVYLEGKLSAENNRAVPVSRESMMAQLEKLETLDELLTHRSPYDNGALGKRIVTSTKA</sequence>
<dbReference type="PANTHER" id="PTHR43135">
    <property type="entry name" value="ALPHA-D-RIBOSE 1-METHYLPHOSPHONATE 5-TRIPHOSPHATE DIPHOSPHATASE"/>
    <property type="match status" value="1"/>
</dbReference>
<dbReference type="RefSeq" id="WP_188607671.1">
    <property type="nucleotide sequence ID" value="NZ_BMGG01000001.1"/>
</dbReference>
<protein>
    <submittedName>
        <fullName evidence="2">Xaa-Pro dipeptidase</fullName>
    </submittedName>
</protein>
<evidence type="ECO:0000259" key="1">
    <source>
        <dbReference type="Pfam" id="PF01979"/>
    </source>
</evidence>
<dbReference type="Pfam" id="PF01979">
    <property type="entry name" value="Amidohydro_1"/>
    <property type="match status" value="1"/>
</dbReference>
<evidence type="ECO:0000313" key="3">
    <source>
        <dbReference type="Proteomes" id="UP000637002"/>
    </source>
</evidence>
<evidence type="ECO:0000313" key="2">
    <source>
        <dbReference type="EMBL" id="GGC50239.1"/>
    </source>
</evidence>
<name>A0A916TX77_9HYPH</name>
<reference evidence="2" key="1">
    <citation type="journal article" date="2014" name="Int. J. Syst. Evol. Microbiol.">
        <title>Complete genome sequence of Corynebacterium casei LMG S-19264T (=DSM 44701T), isolated from a smear-ripened cheese.</title>
        <authorList>
            <consortium name="US DOE Joint Genome Institute (JGI-PGF)"/>
            <person name="Walter F."/>
            <person name="Albersmeier A."/>
            <person name="Kalinowski J."/>
            <person name="Ruckert C."/>
        </authorList>
    </citation>
    <scope>NUCLEOTIDE SEQUENCE</scope>
    <source>
        <strain evidence="2">CGMCC 1.12919</strain>
    </source>
</reference>
<dbReference type="Proteomes" id="UP000637002">
    <property type="component" value="Unassembled WGS sequence"/>
</dbReference>
<dbReference type="AlphaFoldDB" id="A0A916TX77"/>
<organism evidence="2 3">
    <name type="scientific">Chelatococcus reniformis</name>
    <dbReference type="NCBI Taxonomy" id="1494448"/>
    <lineage>
        <taxon>Bacteria</taxon>
        <taxon>Pseudomonadati</taxon>
        <taxon>Pseudomonadota</taxon>
        <taxon>Alphaproteobacteria</taxon>
        <taxon>Hyphomicrobiales</taxon>
        <taxon>Chelatococcaceae</taxon>
        <taxon>Chelatococcus</taxon>
    </lineage>
</organism>
<dbReference type="CDD" id="cd01299">
    <property type="entry name" value="Met_dep_hydrolase_A"/>
    <property type="match status" value="1"/>
</dbReference>
<dbReference type="InterPro" id="IPR032466">
    <property type="entry name" value="Metal_Hydrolase"/>
</dbReference>
<dbReference type="Gene3D" id="2.30.40.10">
    <property type="entry name" value="Urease, subunit C, domain 1"/>
    <property type="match status" value="1"/>
</dbReference>
<comment type="caution">
    <text evidence="2">The sequence shown here is derived from an EMBL/GenBank/DDBJ whole genome shotgun (WGS) entry which is preliminary data.</text>
</comment>
<dbReference type="InterPro" id="IPR011059">
    <property type="entry name" value="Metal-dep_hydrolase_composite"/>
</dbReference>
<accession>A0A916TX77</accession>
<dbReference type="Gene3D" id="3.20.20.140">
    <property type="entry name" value="Metal-dependent hydrolases"/>
    <property type="match status" value="1"/>
</dbReference>
<dbReference type="InterPro" id="IPR051781">
    <property type="entry name" value="Metallo-dep_Hydrolase"/>
</dbReference>
<dbReference type="InterPro" id="IPR006680">
    <property type="entry name" value="Amidohydro-rel"/>
</dbReference>
<reference evidence="2" key="2">
    <citation type="submission" date="2020-09" db="EMBL/GenBank/DDBJ databases">
        <authorList>
            <person name="Sun Q."/>
            <person name="Zhou Y."/>
        </authorList>
    </citation>
    <scope>NUCLEOTIDE SEQUENCE</scope>
    <source>
        <strain evidence="2">CGMCC 1.12919</strain>
    </source>
</reference>
<gene>
    <name evidence="2" type="ORF">GCM10010994_06690</name>
</gene>
<dbReference type="EMBL" id="BMGG01000001">
    <property type="protein sequence ID" value="GGC50239.1"/>
    <property type="molecule type" value="Genomic_DNA"/>
</dbReference>
<dbReference type="GO" id="GO:0016810">
    <property type="term" value="F:hydrolase activity, acting on carbon-nitrogen (but not peptide) bonds"/>
    <property type="evidence" value="ECO:0007669"/>
    <property type="project" value="InterPro"/>
</dbReference>
<keyword evidence="3" id="KW-1185">Reference proteome</keyword>
<dbReference type="PANTHER" id="PTHR43135:SF3">
    <property type="entry name" value="ALPHA-D-RIBOSE 1-METHYLPHOSPHONATE 5-TRIPHOSPHATE DIPHOSPHATASE"/>
    <property type="match status" value="1"/>
</dbReference>
<dbReference type="SUPFAM" id="SSF51338">
    <property type="entry name" value="Composite domain of metallo-dependent hydrolases"/>
    <property type="match status" value="1"/>
</dbReference>
<dbReference type="InterPro" id="IPR057744">
    <property type="entry name" value="OTAase-like"/>
</dbReference>
<dbReference type="SUPFAM" id="SSF51556">
    <property type="entry name" value="Metallo-dependent hydrolases"/>
    <property type="match status" value="1"/>
</dbReference>
<proteinExistence type="predicted"/>